<feature type="compositionally biased region" description="Basic residues" evidence="1">
    <location>
        <begin position="148"/>
        <end position="158"/>
    </location>
</feature>
<feature type="compositionally biased region" description="Basic and acidic residues" evidence="1">
    <location>
        <begin position="179"/>
        <end position="207"/>
    </location>
</feature>
<dbReference type="EMBL" id="JADBGQ010000008">
    <property type="protein sequence ID" value="KAG5383519.1"/>
    <property type="molecule type" value="Genomic_DNA"/>
</dbReference>
<keyword evidence="3" id="KW-1185">Reference proteome</keyword>
<reference evidence="2 3" key="1">
    <citation type="submission" date="2021-03" db="EMBL/GenBank/DDBJ databases">
        <authorList>
            <person name="King G.J."/>
            <person name="Bancroft I."/>
            <person name="Baten A."/>
            <person name="Bloomfield J."/>
            <person name="Borpatragohain P."/>
            <person name="He Z."/>
            <person name="Irish N."/>
            <person name="Irwin J."/>
            <person name="Liu K."/>
            <person name="Mauleon R.P."/>
            <person name="Moore J."/>
            <person name="Morris R."/>
            <person name="Ostergaard L."/>
            <person name="Wang B."/>
            <person name="Wells R."/>
        </authorList>
    </citation>
    <scope>NUCLEOTIDE SEQUENCE [LARGE SCALE GENOMIC DNA]</scope>
    <source>
        <strain evidence="2">R-o-18</strain>
        <tissue evidence="2">Leaf</tissue>
    </source>
</reference>
<comment type="caution">
    <text evidence="2">The sequence shown here is derived from an EMBL/GenBank/DDBJ whole genome shotgun (WGS) entry which is preliminary data.</text>
</comment>
<evidence type="ECO:0000256" key="1">
    <source>
        <dbReference type="SAM" id="MobiDB-lite"/>
    </source>
</evidence>
<gene>
    <name evidence="2" type="primary">A09g504850.1_BraROA</name>
    <name evidence="2" type="ORF">IGI04_034989</name>
</gene>
<feature type="region of interest" description="Disordered" evidence="1">
    <location>
        <begin position="136"/>
        <end position="236"/>
    </location>
</feature>
<sequence>MSCFHSFLFSMLSFPTNNIHTSLGEVISKRTTSLCWTGASHPATFESLVVSLGYSATLSVTLRTIICSLRTLGGTLLCDYQQKLSETRVWETMDSEEERNRPGNSYAGLSNLQMRALNDSMSNLLNTGLEAIHQRLDELQGRPTQSRTRTRRDHPRRNSRSDLEIREDPTEVQPFSRTRSTDRAVYRIDPRAPGRDLRMDPRPDDRISQTTGILPRPIRHSRANSQARTQDHREESDSGLILSFLARLGRTARPDQADHDLSNHFDDFMMIDASNYSKGRILKLSEDLGRVISSSVHGSSTINHAGSLTSVLLLTAVDLITTE</sequence>
<organism evidence="2 3">
    <name type="scientific">Brassica rapa subsp. trilocularis</name>
    <dbReference type="NCBI Taxonomy" id="1813537"/>
    <lineage>
        <taxon>Eukaryota</taxon>
        <taxon>Viridiplantae</taxon>
        <taxon>Streptophyta</taxon>
        <taxon>Embryophyta</taxon>
        <taxon>Tracheophyta</taxon>
        <taxon>Spermatophyta</taxon>
        <taxon>Magnoliopsida</taxon>
        <taxon>eudicotyledons</taxon>
        <taxon>Gunneridae</taxon>
        <taxon>Pentapetalae</taxon>
        <taxon>rosids</taxon>
        <taxon>malvids</taxon>
        <taxon>Brassicales</taxon>
        <taxon>Brassicaceae</taxon>
        <taxon>Brassiceae</taxon>
        <taxon>Brassica</taxon>
    </lineage>
</organism>
<evidence type="ECO:0000313" key="2">
    <source>
        <dbReference type="EMBL" id="KAG5383519.1"/>
    </source>
</evidence>
<accession>A0ABQ7LD78</accession>
<dbReference type="Proteomes" id="UP000823674">
    <property type="component" value="Chromosome A09"/>
</dbReference>
<evidence type="ECO:0000313" key="3">
    <source>
        <dbReference type="Proteomes" id="UP000823674"/>
    </source>
</evidence>
<feature type="compositionally biased region" description="Basic and acidic residues" evidence="1">
    <location>
        <begin position="159"/>
        <end position="169"/>
    </location>
</feature>
<name>A0ABQ7LD78_BRACM</name>
<proteinExistence type="predicted"/>
<protein>
    <submittedName>
        <fullName evidence="2">Uncharacterized protein</fullName>
    </submittedName>
</protein>